<accession>A0ABV3MV47</accession>
<keyword evidence="1" id="KW-0677">Repeat</keyword>
<dbReference type="PANTHER" id="PTHR32305:SF15">
    <property type="entry name" value="PROTEIN RHSA-RELATED"/>
    <property type="match status" value="1"/>
</dbReference>
<dbReference type="NCBIfam" id="TIGR01643">
    <property type="entry name" value="YD_repeat_2x"/>
    <property type="match status" value="1"/>
</dbReference>
<dbReference type="NCBIfam" id="TIGR03696">
    <property type="entry name" value="Rhs_assc_core"/>
    <property type="match status" value="1"/>
</dbReference>
<dbReference type="InterPro" id="IPR022385">
    <property type="entry name" value="Rhs_assc_core"/>
</dbReference>
<proteinExistence type="predicted"/>
<gene>
    <name evidence="3" type="ORF">ABVT42_21330</name>
</gene>
<dbReference type="Gene3D" id="2.180.10.10">
    <property type="entry name" value="RHS repeat-associated core"/>
    <property type="match status" value="1"/>
</dbReference>
<evidence type="ECO:0000259" key="2">
    <source>
        <dbReference type="Pfam" id="PF25023"/>
    </source>
</evidence>
<protein>
    <submittedName>
        <fullName evidence="3">RHS repeat-associated core domain-containing protein</fullName>
    </submittedName>
</protein>
<keyword evidence="4" id="KW-1185">Reference proteome</keyword>
<name>A0ABV3MV47_9GAMM</name>
<dbReference type="RefSeq" id="WP_367024397.1">
    <property type="nucleotide sequence ID" value="NZ_JBFDAH010000050.1"/>
</dbReference>
<evidence type="ECO:0000313" key="3">
    <source>
        <dbReference type="EMBL" id="MEW4368025.1"/>
    </source>
</evidence>
<feature type="domain" description="Teneurin-like YD-shell" evidence="2">
    <location>
        <begin position="50"/>
        <end position="666"/>
    </location>
</feature>
<dbReference type="Pfam" id="PF25023">
    <property type="entry name" value="TEN_YD-shell"/>
    <property type="match status" value="1"/>
</dbReference>
<dbReference type="Proteomes" id="UP001554427">
    <property type="component" value="Unassembled WGS sequence"/>
</dbReference>
<reference evidence="3 4" key="1">
    <citation type="submission" date="2024-06" db="EMBL/GenBank/DDBJ databases">
        <title>Aliikangiella maris sp. nov., sp. nov., a phycosphere bacterium isolated from seawater and ecosystem role in Phaeocystis globosa blooms.</title>
        <authorList>
            <person name="Li F."/>
        </authorList>
    </citation>
    <scope>NUCLEOTIDE SEQUENCE [LARGE SCALE GENOMIC DNA]</scope>
    <source>
        <strain evidence="3 4">GXAS 306</strain>
    </source>
</reference>
<sequence length="833" mass="92975">MIKQKDELKTTTTRFGVTTVIDKIIDTKTLLEIPKTITSTYSDDVVSRITIDKQYAANNTDMRELTTSLTQNGNTATVHTNYVTGLSTVTSAENRVVTQQIDPLTGLLDSAEVVGLSPVSFDYDNRGRIKTVTAGDRTTTYIYEAAGKGQVTSIVNAENQTTAFAYDDLGRVNQITYHDNSVLNQQFDANGNLEWLQPPGQPKHYFNYNSVNKADKYTPPVVDGITEPQTVYQYDKDRKLDKIIRPDLQELTFNYQPNNSRLDNLVIPRGTYTYGYNAQGQVNSITAPDDGVLTLGYLGDLPTSQTWSGDITGSVSQQYNNHLLIKAQCVNTTDCLDYFYDKDNLLTNAGDLIIGHEEQKGGLISGTTLGKLTTDREYTTFGELWTNSASYDSNSLYDVTYTHDKLGRITNKSEIILGVTTNIEYQYDNAGRLDKVIQGGETIDYDYDDNGNRTFKKVDNVIVESGSYDEQDRLTGYAGYTYQYSKNGELESKTHTDTSKTTSYQYDVLGNLMQVIIPGDSSNTTIDYIIDGSDRRIGKKVNGTLVQGFLYADQLNPIAELDSNNNIISRFVYGSKINVPDYLIKGTKTYRIISNHLGSPLLVVDIANGDVVQQMDYDEFGNVTLDTNPGFQPFGFAGGIYDRDTGLTRFGARDYDPQAGRWTSKDPIRFNGGDSNIYGYVFSDPINLIDINGLEVYGYYNRESGLLIIIDSERMQVIITKATSGGHPYGDPLPSGKYDILDQAKNPESFRLDAQDSSPWNDKHEPTGRDRFRLHNPGNTIGCIAANDWDDWNKIRDLINSTSKETVTDNAIPWWKLLSDPSPITKYGEITVE</sequence>
<evidence type="ECO:0000313" key="4">
    <source>
        <dbReference type="Proteomes" id="UP001554427"/>
    </source>
</evidence>
<organism evidence="3 4">
    <name type="scientific">Aliikangiella maris</name>
    <dbReference type="NCBI Taxonomy" id="3162458"/>
    <lineage>
        <taxon>Bacteria</taxon>
        <taxon>Pseudomonadati</taxon>
        <taxon>Pseudomonadota</taxon>
        <taxon>Gammaproteobacteria</taxon>
        <taxon>Oceanospirillales</taxon>
        <taxon>Pleioneaceae</taxon>
        <taxon>Aliikangiella</taxon>
    </lineage>
</organism>
<dbReference type="InterPro" id="IPR056823">
    <property type="entry name" value="TEN-like_YD-shell"/>
</dbReference>
<dbReference type="InterPro" id="IPR006530">
    <property type="entry name" value="YD"/>
</dbReference>
<evidence type="ECO:0000256" key="1">
    <source>
        <dbReference type="ARBA" id="ARBA00022737"/>
    </source>
</evidence>
<comment type="caution">
    <text evidence="3">The sequence shown here is derived from an EMBL/GenBank/DDBJ whole genome shotgun (WGS) entry which is preliminary data.</text>
</comment>
<dbReference type="PANTHER" id="PTHR32305">
    <property type="match status" value="1"/>
</dbReference>
<dbReference type="EMBL" id="JBFDAH010000050">
    <property type="protein sequence ID" value="MEW4368025.1"/>
    <property type="molecule type" value="Genomic_DNA"/>
</dbReference>
<dbReference type="InterPro" id="IPR050708">
    <property type="entry name" value="T6SS_VgrG/RHS"/>
</dbReference>